<reference evidence="1 2" key="1">
    <citation type="journal article" date="2024" name="G3 (Bethesda)">
        <title>Genome assembly of Hibiscus sabdariffa L. provides insights into metabolisms of medicinal natural products.</title>
        <authorList>
            <person name="Kim T."/>
        </authorList>
    </citation>
    <scope>NUCLEOTIDE SEQUENCE [LARGE SCALE GENOMIC DNA]</scope>
    <source>
        <strain evidence="1">TK-2024</strain>
        <tissue evidence="1">Old leaves</tissue>
    </source>
</reference>
<dbReference type="EMBL" id="JBBPBM010000004">
    <property type="protein sequence ID" value="KAK8587092.1"/>
    <property type="molecule type" value="Genomic_DNA"/>
</dbReference>
<proteinExistence type="predicted"/>
<gene>
    <name evidence="1" type="ORF">V6N12_021606</name>
</gene>
<protein>
    <submittedName>
        <fullName evidence="1">Uncharacterized protein</fullName>
    </submittedName>
</protein>
<accession>A0ABR2FSD3</accession>
<organism evidence="1 2">
    <name type="scientific">Hibiscus sabdariffa</name>
    <name type="common">roselle</name>
    <dbReference type="NCBI Taxonomy" id="183260"/>
    <lineage>
        <taxon>Eukaryota</taxon>
        <taxon>Viridiplantae</taxon>
        <taxon>Streptophyta</taxon>
        <taxon>Embryophyta</taxon>
        <taxon>Tracheophyta</taxon>
        <taxon>Spermatophyta</taxon>
        <taxon>Magnoliopsida</taxon>
        <taxon>eudicotyledons</taxon>
        <taxon>Gunneridae</taxon>
        <taxon>Pentapetalae</taxon>
        <taxon>rosids</taxon>
        <taxon>malvids</taxon>
        <taxon>Malvales</taxon>
        <taxon>Malvaceae</taxon>
        <taxon>Malvoideae</taxon>
        <taxon>Hibiscus</taxon>
    </lineage>
</organism>
<evidence type="ECO:0000313" key="1">
    <source>
        <dbReference type="EMBL" id="KAK8587092.1"/>
    </source>
</evidence>
<keyword evidence="2" id="KW-1185">Reference proteome</keyword>
<evidence type="ECO:0000313" key="2">
    <source>
        <dbReference type="Proteomes" id="UP001472677"/>
    </source>
</evidence>
<name>A0ABR2FSD3_9ROSI</name>
<comment type="caution">
    <text evidence="1">The sequence shown here is derived from an EMBL/GenBank/DDBJ whole genome shotgun (WGS) entry which is preliminary data.</text>
</comment>
<dbReference type="Proteomes" id="UP001472677">
    <property type="component" value="Unassembled WGS sequence"/>
</dbReference>
<sequence length="139" mass="15266">MADVGFTGCLFIKGCVKDVTAEQKGRLSPVLSLSSKTFAMTGALAWQENVTCRLRYSICILYFFRPLHGLLYRWIEGSGASPALEDDIDETCIKLPMSRLGSSIRGRLCISQVEGFIELISHSAGLLLELSLGLECEMV</sequence>